<organism evidence="7 8">
    <name type="scientific">Ectocarpus siliculosus</name>
    <name type="common">Brown alga</name>
    <name type="synonym">Conferva siliculosa</name>
    <dbReference type="NCBI Taxonomy" id="2880"/>
    <lineage>
        <taxon>Eukaryota</taxon>
        <taxon>Sar</taxon>
        <taxon>Stramenopiles</taxon>
        <taxon>Ochrophyta</taxon>
        <taxon>PX clade</taxon>
        <taxon>Phaeophyceae</taxon>
        <taxon>Ectocarpales</taxon>
        <taxon>Ectocarpaceae</taxon>
        <taxon>Ectocarpus</taxon>
    </lineage>
</organism>
<dbReference type="SUPFAM" id="SSF74788">
    <property type="entry name" value="Cullin repeat-like"/>
    <property type="match status" value="1"/>
</dbReference>
<dbReference type="AlphaFoldDB" id="D7FY17"/>
<protein>
    <submittedName>
        <fullName evidence="7">CULlin protein 1</fullName>
    </submittedName>
</protein>
<dbReference type="FunFam" id="1.10.10.10:FF:000014">
    <property type="entry name" value="Cullin 1"/>
    <property type="match status" value="1"/>
</dbReference>
<proteinExistence type="inferred from homology"/>
<comment type="similarity">
    <text evidence="1 4 5">Belongs to the cullin family.</text>
</comment>
<dbReference type="FunFam" id="1.20.1310.10:FF:000001">
    <property type="entry name" value="Cullin 3"/>
    <property type="match status" value="1"/>
</dbReference>
<keyword evidence="2" id="KW-1017">Isopeptide bond</keyword>
<name>D7FY17_ECTSI</name>
<dbReference type="SMART" id="SM00182">
    <property type="entry name" value="CULLIN"/>
    <property type="match status" value="1"/>
</dbReference>
<dbReference type="GO" id="GO:0031461">
    <property type="term" value="C:cullin-RING ubiquitin ligase complex"/>
    <property type="evidence" value="ECO:0007669"/>
    <property type="project" value="InterPro"/>
</dbReference>
<dbReference type="InterPro" id="IPR036388">
    <property type="entry name" value="WH-like_DNA-bd_sf"/>
</dbReference>
<dbReference type="Gene3D" id="1.20.1310.10">
    <property type="entry name" value="Cullin Repeats"/>
    <property type="match status" value="4"/>
</dbReference>
<evidence type="ECO:0000313" key="8">
    <source>
        <dbReference type="Proteomes" id="UP000002630"/>
    </source>
</evidence>
<dbReference type="STRING" id="2880.D7FY17"/>
<dbReference type="InterPro" id="IPR019559">
    <property type="entry name" value="Cullin_neddylation_domain"/>
</dbReference>
<sequence length="648" mass="74645">MAREAQKIISLEDGWCNNIKPNAINVLEDHLNRGFDKRTSQLFTPKDFMSTYTTCYDMCTQRSPYNWSEQLYDRHGETISQYLSGTVVNALREQHGEFLLKELVRRWSNHKIMNQWMQKFFQYLDRYYVKHHSLPSLKEAGLKHFKTLVYDVVKSTVVNAMLDVINKEREGTIIDRPLIGSCVELFESMGMGTLDSYVADLEEALLANTKDHYARKSQEWIETDSTPDYMIKAENALEAEKLRVANYLNPSTEAKLLRVCDDEMLEKREKILLEKEGSGCKVLLANDKSDDLSRMYRLFNRLPKGLEPMAEIIKDHITEMGNEIIKRREAKIEGGEKDTNQDPNFVKELLALHDKYMAVVNDQFAGNSLLQKALKEAFVDFVNRDVGKFKNADLMCSFCDRILKTGGEKLGDAEVEEYLAKVVQLFSYLTDKDLFAEIYRNQLARRLLNSRSASDDMERLMIGKLKLKCGSQFTSKMEGMMNDLAIGGDHEAAFSAYLKDGQETRKIDVAKIDFNVQVLTTGYWPAYKPMEVTLPSTMKKCTEVFKKYYAETTSKRRLGWSHTLGNVTIRAKYQKSYDLQVTTLQAAIVRIMKARKTIGHPQLVAEVLSQLSFFRPNPKVIKARIHGLIEREYLERDASQANHYNYLA</sequence>
<dbReference type="InterPro" id="IPR016158">
    <property type="entry name" value="Cullin_homology"/>
</dbReference>
<dbReference type="Pfam" id="PF00888">
    <property type="entry name" value="Cullin"/>
    <property type="match status" value="1"/>
</dbReference>
<evidence type="ECO:0000256" key="4">
    <source>
        <dbReference type="PROSITE-ProRule" id="PRU00330"/>
    </source>
</evidence>
<evidence type="ECO:0000256" key="3">
    <source>
        <dbReference type="ARBA" id="ARBA00022843"/>
    </source>
</evidence>
<dbReference type="GO" id="GO:0031625">
    <property type="term" value="F:ubiquitin protein ligase binding"/>
    <property type="evidence" value="ECO:0007669"/>
    <property type="project" value="InterPro"/>
</dbReference>
<dbReference type="eggNOG" id="KOG2166">
    <property type="taxonomic scope" value="Eukaryota"/>
</dbReference>
<evidence type="ECO:0000256" key="5">
    <source>
        <dbReference type="RuleBase" id="RU003829"/>
    </source>
</evidence>
<dbReference type="PROSITE" id="PS01256">
    <property type="entry name" value="CULLIN_1"/>
    <property type="match status" value="1"/>
</dbReference>
<keyword evidence="3" id="KW-0832">Ubl conjugation</keyword>
<dbReference type="EMBL" id="FN649731">
    <property type="protein sequence ID" value="CBJ32430.1"/>
    <property type="molecule type" value="Genomic_DNA"/>
</dbReference>
<dbReference type="FunFam" id="1.20.1310.10:FF:000002">
    <property type="entry name" value="cullin-3 isoform X1"/>
    <property type="match status" value="1"/>
</dbReference>
<dbReference type="OMA" id="DEYMHLY"/>
<dbReference type="InterPro" id="IPR016159">
    <property type="entry name" value="Cullin_repeat-like_dom_sf"/>
</dbReference>
<gene>
    <name evidence="7" type="ORF">Esi_0338_0011</name>
</gene>
<dbReference type="OrthoDB" id="27073at2759"/>
<dbReference type="FunCoup" id="D7FY17">
    <property type="interactions" value="267"/>
</dbReference>
<feature type="domain" description="Cullin family profile" evidence="6">
    <location>
        <begin position="390"/>
        <end position="607"/>
    </location>
</feature>
<dbReference type="InterPro" id="IPR001373">
    <property type="entry name" value="Cullin_N"/>
</dbReference>
<dbReference type="InterPro" id="IPR016157">
    <property type="entry name" value="Cullin_CS"/>
</dbReference>
<accession>D7FY17</accession>
<keyword evidence="8" id="KW-1185">Reference proteome</keyword>
<evidence type="ECO:0000259" key="6">
    <source>
        <dbReference type="PROSITE" id="PS50069"/>
    </source>
</evidence>
<dbReference type="GO" id="GO:0006511">
    <property type="term" value="P:ubiquitin-dependent protein catabolic process"/>
    <property type="evidence" value="ECO:0007669"/>
    <property type="project" value="InterPro"/>
</dbReference>
<dbReference type="Gene3D" id="4.10.1030.10">
    <property type="entry name" value="Ring Box Chain A, domain 5"/>
    <property type="match status" value="1"/>
</dbReference>
<dbReference type="PROSITE" id="PS50069">
    <property type="entry name" value="CULLIN_2"/>
    <property type="match status" value="1"/>
</dbReference>
<dbReference type="PANTHER" id="PTHR11932">
    <property type="entry name" value="CULLIN"/>
    <property type="match status" value="1"/>
</dbReference>
<dbReference type="SMART" id="SM00884">
    <property type="entry name" value="Cullin_Nedd8"/>
    <property type="match status" value="1"/>
</dbReference>
<evidence type="ECO:0000313" key="7">
    <source>
        <dbReference type="EMBL" id="CBJ32430.1"/>
    </source>
</evidence>
<dbReference type="Pfam" id="PF10557">
    <property type="entry name" value="Cullin_Nedd8"/>
    <property type="match status" value="1"/>
</dbReference>
<dbReference type="InterPro" id="IPR036317">
    <property type="entry name" value="Cullin_homology_sf"/>
</dbReference>
<evidence type="ECO:0000256" key="2">
    <source>
        <dbReference type="ARBA" id="ARBA00022499"/>
    </source>
</evidence>
<dbReference type="SUPFAM" id="SSF75632">
    <property type="entry name" value="Cullin homology domain"/>
    <property type="match status" value="1"/>
</dbReference>
<dbReference type="EMBL" id="FN648529">
    <property type="protein sequence ID" value="CBJ32430.1"/>
    <property type="molecule type" value="Genomic_DNA"/>
</dbReference>
<dbReference type="Proteomes" id="UP000002630">
    <property type="component" value="Linkage Group LG06"/>
</dbReference>
<dbReference type="InParanoid" id="D7FY17"/>
<dbReference type="Gene3D" id="1.10.10.10">
    <property type="entry name" value="Winged helix-like DNA-binding domain superfamily/Winged helix DNA-binding domain"/>
    <property type="match status" value="1"/>
</dbReference>
<evidence type="ECO:0000256" key="1">
    <source>
        <dbReference type="ARBA" id="ARBA00006019"/>
    </source>
</evidence>
<dbReference type="InterPro" id="IPR045093">
    <property type="entry name" value="Cullin"/>
</dbReference>
<reference evidence="7 8" key="1">
    <citation type="journal article" date="2010" name="Nature">
        <title>The Ectocarpus genome and the independent evolution of multicellularity in brown algae.</title>
        <authorList>
            <person name="Cock J.M."/>
            <person name="Sterck L."/>
            <person name="Rouze P."/>
            <person name="Scornet D."/>
            <person name="Allen A.E."/>
            <person name="Amoutzias G."/>
            <person name="Anthouard V."/>
            <person name="Artiguenave F."/>
            <person name="Aury J.M."/>
            <person name="Badger J.H."/>
            <person name="Beszteri B."/>
            <person name="Billiau K."/>
            <person name="Bonnet E."/>
            <person name="Bothwell J.H."/>
            <person name="Bowler C."/>
            <person name="Boyen C."/>
            <person name="Brownlee C."/>
            <person name="Carrano C.J."/>
            <person name="Charrier B."/>
            <person name="Cho G.Y."/>
            <person name="Coelho S.M."/>
            <person name="Collen J."/>
            <person name="Corre E."/>
            <person name="Da Silva C."/>
            <person name="Delage L."/>
            <person name="Delaroque N."/>
            <person name="Dittami S.M."/>
            <person name="Doulbeau S."/>
            <person name="Elias M."/>
            <person name="Farnham G."/>
            <person name="Gachon C.M."/>
            <person name="Gschloessl B."/>
            <person name="Heesch S."/>
            <person name="Jabbari K."/>
            <person name="Jubin C."/>
            <person name="Kawai H."/>
            <person name="Kimura K."/>
            <person name="Kloareg B."/>
            <person name="Kupper F.C."/>
            <person name="Lang D."/>
            <person name="Le Bail A."/>
            <person name="Leblanc C."/>
            <person name="Lerouge P."/>
            <person name="Lohr M."/>
            <person name="Lopez P.J."/>
            <person name="Martens C."/>
            <person name="Maumus F."/>
            <person name="Michel G."/>
            <person name="Miranda-Saavedra D."/>
            <person name="Morales J."/>
            <person name="Moreau H."/>
            <person name="Motomura T."/>
            <person name="Nagasato C."/>
            <person name="Napoli C.A."/>
            <person name="Nelson D.R."/>
            <person name="Nyvall-Collen P."/>
            <person name="Peters A.F."/>
            <person name="Pommier C."/>
            <person name="Potin P."/>
            <person name="Poulain J."/>
            <person name="Quesneville H."/>
            <person name="Read B."/>
            <person name="Rensing S.A."/>
            <person name="Ritter A."/>
            <person name="Rousvoal S."/>
            <person name="Samanta M."/>
            <person name="Samson G."/>
            <person name="Schroeder D.C."/>
            <person name="Segurens B."/>
            <person name="Strittmatter M."/>
            <person name="Tonon T."/>
            <person name="Tregear J.W."/>
            <person name="Valentin K."/>
            <person name="von Dassow P."/>
            <person name="Yamagishi T."/>
            <person name="Van de Peer Y."/>
            <person name="Wincker P."/>
        </authorList>
    </citation>
    <scope>NUCLEOTIDE SEQUENCE [LARGE SCALE GENOMIC DNA]</scope>
    <source>
        <strain evidence="8">Ec32 / CCAP1310/4</strain>
    </source>
</reference>